<sequence length="158" mass="18735">MSDFFLFNFENKNIELFGIIMRTRNILYKLSKRNLHRLDISPEQSTILMVVKNSPTAPTPIQISRQLLREPHTIAINLKRMQSKELITLEQDSEWKNRIRVKLTEKGRQLCDESYAPEFFQEVFEDLNENETNQLKSILEKLLAANIKRLKTKDREDI</sequence>
<dbReference type="RefSeq" id="WP_010937195.1">
    <property type="nucleotide sequence ID" value="NZ_JGYD01000001.1"/>
</dbReference>
<reference evidence="2 3" key="1">
    <citation type="journal article" date="2015" name="Sci. Rep.">
        <title>A comparative genomics and reductive dehalogenase gene transcription study of two chloroethene-respiring bacteria, Dehalococcoides mccartyi strains MB and 11a.</title>
        <authorList>
            <person name="Low A."/>
            <person name="Shen Z."/>
            <person name="Cheng D."/>
            <person name="Rogers M.J."/>
            <person name="Lee P.K."/>
            <person name="He J."/>
        </authorList>
    </citation>
    <scope>NUCLEOTIDE SEQUENCE [LARGE SCALE GENOMIC DNA]</scope>
    <source>
        <strain evidence="2 3">MB</strain>
    </source>
</reference>
<name>A0A0V8M5W1_9CHLR</name>
<dbReference type="InterPro" id="IPR036390">
    <property type="entry name" value="WH_DNA-bd_sf"/>
</dbReference>
<dbReference type="SMART" id="SM00347">
    <property type="entry name" value="HTH_MARR"/>
    <property type="match status" value="1"/>
</dbReference>
<dbReference type="InterPro" id="IPR039422">
    <property type="entry name" value="MarR/SlyA-like"/>
</dbReference>
<evidence type="ECO:0000313" key="2">
    <source>
        <dbReference type="EMBL" id="KSV18937.1"/>
    </source>
</evidence>
<dbReference type="OrthoDB" id="166216at2"/>
<organism evidence="2 3">
    <name type="scientific">Dehalococcoides mccartyi</name>
    <dbReference type="NCBI Taxonomy" id="61435"/>
    <lineage>
        <taxon>Bacteria</taxon>
        <taxon>Bacillati</taxon>
        <taxon>Chloroflexota</taxon>
        <taxon>Dehalococcoidia</taxon>
        <taxon>Dehalococcoidales</taxon>
        <taxon>Dehalococcoidaceae</taxon>
        <taxon>Dehalococcoides</taxon>
    </lineage>
</organism>
<dbReference type="AlphaFoldDB" id="A0A0V8M5W1"/>
<dbReference type="InterPro" id="IPR000835">
    <property type="entry name" value="HTH_MarR-typ"/>
</dbReference>
<dbReference type="GeneID" id="3229230"/>
<dbReference type="Gene3D" id="1.10.10.10">
    <property type="entry name" value="Winged helix-like DNA-binding domain superfamily/Winged helix DNA-binding domain"/>
    <property type="match status" value="1"/>
</dbReference>
<comment type="caution">
    <text evidence="2">The sequence shown here is derived from an EMBL/GenBank/DDBJ whole genome shotgun (WGS) entry which is preliminary data.</text>
</comment>
<dbReference type="SUPFAM" id="SSF46785">
    <property type="entry name" value="Winged helix' DNA-binding domain"/>
    <property type="match status" value="1"/>
</dbReference>
<dbReference type="PANTHER" id="PTHR33164">
    <property type="entry name" value="TRANSCRIPTIONAL REGULATOR, MARR FAMILY"/>
    <property type="match status" value="1"/>
</dbReference>
<dbReference type="PANTHER" id="PTHR33164:SF43">
    <property type="entry name" value="HTH-TYPE TRANSCRIPTIONAL REPRESSOR YETL"/>
    <property type="match status" value="1"/>
</dbReference>
<proteinExistence type="predicted"/>
<dbReference type="GO" id="GO:0003700">
    <property type="term" value="F:DNA-binding transcription factor activity"/>
    <property type="evidence" value="ECO:0007669"/>
    <property type="project" value="InterPro"/>
</dbReference>
<accession>A0A0V8M5W1</accession>
<dbReference type="InterPro" id="IPR036388">
    <property type="entry name" value="WH-like_DNA-bd_sf"/>
</dbReference>
<gene>
    <name evidence="2" type="ORF">DA01_00190</name>
</gene>
<dbReference type="Proteomes" id="UP000053577">
    <property type="component" value="Unassembled WGS sequence"/>
</dbReference>
<protein>
    <submittedName>
        <fullName evidence="2">MarR family transcriptional regulator</fullName>
    </submittedName>
</protein>
<evidence type="ECO:0000259" key="1">
    <source>
        <dbReference type="PROSITE" id="PS50995"/>
    </source>
</evidence>
<dbReference type="PATRIC" id="fig|61435.5.peg.39"/>
<dbReference type="PROSITE" id="PS50995">
    <property type="entry name" value="HTH_MARR_2"/>
    <property type="match status" value="1"/>
</dbReference>
<dbReference type="EMBL" id="JGYD01000001">
    <property type="protein sequence ID" value="KSV18937.1"/>
    <property type="molecule type" value="Genomic_DNA"/>
</dbReference>
<dbReference type="GO" id="GO:0006950">
    <property type="term" value="P:response to stress"/>
    <property type="evidence" value="ECO:0007669"/>
    <property type="project" value="TreeGrafter"/>
</dbReference>
<evidence type="ECO:0000313" key="3">
    <source>
        <dbReference type="Proteomes" id="UP000053577"/>
    </source>
</evidence>
<feature type="domain" description="HTH marR-type" evidence="1">
    <location>
        <begin position="13"/>
        <end position="144"/>
    </location>
</feature>